<keyword evidence="5" id="KW-1185">Reference proteome</keyword>
<keyword evidence="2 4" id="KW-0012">Acyltransferase</keyword>
<accession>A0ABV8EAD1</accession>
<dbReference type="SUPFAM" id="SSF55729">
    <property type="entry name" value="Acyl-CoA N-acyltransferases (Nat)"/>
    <property type="match status" value="1"/>
</dbReference>
<organism evidence="4 5">
    <name type="scientific">Rhizobium lemnae</name>
    <dbReference type="NCBI Taxonomy" id="1214924"/>
    <lineage>
        <taxon>Bacteria</taxon>
        <taxon>Pseudomonadati</taxon>
        <taxon>Pseudomonadota</taxon>
        <taxon>Alphaproteobacteria</taxon>
        <taxon>Hyphomicrobiales</taxon>
        <taxon>Rhizobiaceae</taxon>
        <taxon>Rhizobium/Agrobacterium group</taxon>
        <taxon>Rhizobium</taxon>
    </lineage>
</organism>
<reference evidence="5" key="1">
    <citation type="journal article" date="2019" name="Int. J. Syst. Evol. Microbiol.">
        <title>The Global Catalogue of Microorganisms (GCM) 10K type strain sequencing project: providing services to taxonomists for standard genome sequencing and annotation.</title>
        <authorList>
            <consortium name="The Broad Institute Genomics Platform"/>
            <consortium name="The Broad Institute Genome Sequencing Center for Infectious Disease"/>
            <person name="Wu L."/>
            <person name="Ma J."/>
        </authorList>
    </citation>
    <scope>NUCLEOTIDE SEQUENCE [LARGE SCALE GENOMIC DNA]</scope>
    <source>
        <strain evidence="5">TBRC 5781</strain>
    </source>
</reference>
<dbReference type="PROSITE" id="PS51186">
    <property type="entry name" value="GNAT"/>
    <property type="match status" value="1"/>
</dbReference>
<dbReference type="PANTHER" id="PTHR10545:SF42">
    <property type="entry name" value="ACETYLTRANSFERASE"/>
    <property type="match status" value="1"/>
</dbReference>
<dbReference type="Proteomes" id="UP001595697">
    <property type="component" value="Unassembled WGS sequence"/>
</dbReference>
<dbReference type="Pfam" id="PF00583">
    <property type="entry name" value="Acetyltransf_1"/>
    <property type="match status" value="1"/>
</dbReference>
<proteinExistence type="predicted"/>
<evidence type="ECO:0000259" key="3">
    <source>
        <dbReference type="PROSITE" id="PS51186"/>
    </source>
</evidence>
<feature type="domain" description="N-acetyltransferase" evidence="3">
    <location>
        <begin position="3"/>
        <end position="148"/>
    </location>
</feature>
<dbReference type="InterPro" id="IPR051016">
    <property type="entry name" value="Diverse_Substrate_AcTransf"/>
</dbReference>
<dbReference type="GO" id="GO:0016746">
    <property type="term" value="F:acyltransferase activity"/>
    <property type="evidence" value="ECO:0007669"/>
    <property type="project" value="UniProtKB-KW"/>
</dbReference>
<dbReference type="PANTHER" id="PTHR10545">
    <property type="entry name" value="DIAMINE N-ACETYLTRANSFERASE"/>
    <property type="match status" value="1"/>
</dbReference>
<dbReference type="CDD" id="cd04301">
    <property type="entry name" value="NAT_SF"/>
    <property type="match status" value="1"/>
</dbReference>
<sequence length="148" mass="16604">MGILIRNATAGDEARFRELWASYLDFYQVTVSDEISASTFSKALSPDSSIFMRVAEVDGRVEGFALCLTHEGTWILGKDLYLEDLFVDASQRGKGVGRALLQDLVDLSKANGWSRLYWHTAETNATARKLYDSFVQSDGHLRYRITIG</sequence>
<dbReference type="EC" id="2.3.-.-" evidence="4"/>
<protein>
    <submittedName>
        <fullName evidence="4">GNAT family N-acetyltransferase</fullName>
        <ecNumber evidence="4">2.3.-.-</ecNumber>
    </submittedName>
</protein>
<dbReference type="EMBL" id="JBHSBD010000064">
    <property type="protein sequence ID" value="MFC3969451.1"/>
    <property type="molecule type" value="Genomic_DNA"/>
</dbReference>
<evidence type="ECO:0000256" key="2">
    <source>
        <dbReference type="ARBA" id="ARBA00023315"/>
    </source>
</evidence>
<evidence type="ECO:0000313" key="5">
    <source>
        <dbReference type="Proteomes" id="UP001595697"/>
    </source>
</evidence>
<dbReference type="RefSeq" id="WP_247262301.1">
    <property type="nucleotide sequence ID" value="NZ_JALJQZ010000043.1"/>
</dbReference>
<dbReference type="InterPro" id="IPR016181">
    <property type="entry name" value="Acyl_CoA_acyltransferase"/>
</dbReference>
<name>A0ABV8EAD1_9HYPH</name>
<gene>
    <name evidence="4" type="ORF">ACFOVS_15155</name>
</gene>
<keyword evidence="1 4" id="KW-0808">Transferase</keyword>
<evidence type="ECO:0000256" key="1">
    <source>
        <dbReference type="ARBA" id="ARBA00022679"/>
    </source>
</evidence>
<dbReference type="Gene3D" id="3.40.630.30">
    <property type="match status" value="1"/>
</dbReference>
<comment type="caution">
    <text evidence="4">The sequence shown here is derived from an EMBL/GenBank/DDBJ whole genome shotgun (WGS) entry which is preliminary data.</text>
</comment>
<dbReference type="InterPro" id="IPR000182">
    <property type="entry name" value="GNAT_dom"/>
</dbReference>
<evidence type="ECO:0000313" key="4">
    <source>
        <dbReference type="EMBL" id="MFC3969451.1"/>
    </source>
</evidence>